<organism evidence="2 3">
    <name type="scientific">Methylobacterium brachythecii</name>
    <dbReference type="NCBI Taxonomy" id="1176177"/>
    <lineage>
        <taxon>Bacteria</taxon>
        <taxon>Pseudomonadati</taxon>
        <taxon>Pseudomonadota</taxon>
        <taxon>Alphaproteobacteria</taxon>
        <taxon>Hyphomicrobiales</taxon>
        <taxon>Methylobacteriaceae</taxon>
        <taxon>Methylobacterium</taxon>
    </lineage>
</organism>
<keyword evidence="1" id="KW-0472">Membrane</keyword>
<dbReference type="AlphaFoldDB" id="A0A7W6ANW8"/>
<protein>
    <submittedName>
        <fullName evidence="2">Uncharacterized protein</fullName>
    </submittedName>
</protein>
<keyword evidence="1" id="KW-1133">Transmembrane helix</keyword>
<evidence type="ECO:0000256" key="1">
    <source>
        <dbReference type="SAM" id="Phobius"/>
    </source>
</evidence>
<evidence type="ECO:0000313" key="3">
    <source>
        <dbReference type="Proteomes" id="UP000517759"/>
    </source>
</evidence>
<comment type="caution">
    <text evidence="2">The sequence shown here is derived from an EMBL/GenBank/DDBJ whole genome shotgun (WGS) entry which is preliminary data.</text>
</comment>
<reference evidence="2 3" key="1">
    <citation type="submission" date="2020-08" db="EMBL/GenBank/DDBJ databases">
        <title>Genomic Encyclopedia of Type Strains, Phase IV (KMG-IV): sequencing the most valuable type-strain genomes for metagenomic binning, comparative biology and taxonomic classification.</title>
        <authorList>
            <person name="Goeker M."/>
        </authorList>
    </citation>
    <scope>NUCLEOTIDE SEQUENCE [LARGE SCALE GENOMIC DNA]</scope>
    <source>
        <strain evidence="2 3">DSM 24105</strain>
    </source>
</reference>
<name>A0A7W6ANW8_9HYPH</name>
<gene>
    <name evidence="2" type="ORF">GGR33_004068</name>
</gene>
<proteinExistence type="predicted"/>
<feature type="transmembrane region" description="Helical" evidence="1">
    <location>
        <begin position="14"/>
        <end position="35"/>
    </location>
</feature>
<evidence type="ECO:0000313" key="2">
    <source>
        <dbReference type="EMBL" id="MBB3904545.1"/>
    </source>
</evidence>
<sequence length="38" mass="3926">MTTASDTIPTGPSFAAALCGFLSTTVATTMLMLLVRSF</sequence>
<dbReference type="Proteomes" id="UP000517759">
    <property type="component" value="Unassembled WGS sequence"/>
</dbReference>
<accession>A0A7W6ANW8</accession>
<dbReference type="EMBL" id="JACIDN010000008">
    <property type="protein sequence ID" value="MBB3904545.1"/>
    <property type="molecule type" value="Genomic_DNA"/>
</dbReference>
<keyword evidence="1" id="KW-0812">Transmembrane</keyword>